<evidence type="ECO:0000313" key="3">
    <source>
        <dbReference type="Proteomes" id="UP000829685"/>
    </source>
</evidence>
<reference evidence="2" key="1">
    <citation type="submission" date="2021-03" db="EMBL/GenBank/DDBJ databases">
        <title>Revisited historic fungal species revealed as producer of novel bioactive compounds through whole genome sequencing and comparative genomics.</title>
        <authorList>
            <person name="Vignolle G.A."/>
            <person name="Hochenegger N."/>
            <person name="Mach R.L."/>
            <person name="Mach-Aigner A.R."/>
            <person name="Javad Rahimi M."/>
            <person name="Salim K.A."/>
            <person name="Chan C.M."/>
            <person name="Lim L.B.L."/>
            <person name="Cai F."/>
            <person name="Druzhinina I.S."/>
            <person name="U'Ren J.M."/>
            <person name="Derntl C."/>
        </authorList>
    </citation>
    <scope>NUCLEOTIDE SEQUENCE</scope>
    <source>
        <strain evidence="2">TUCIM 5799</strain>
    </source>
</reference>
<keyword evidence="1" id="KW-0812">Transmembrane</keyword>
<keyword evidence="1" id="KW-1133">Transmembrane helix</keyword>
<proteinExistence type="predicted"/>
<keyword evidence="3" id="KW-1185">Reference proteome</keyword>
<comment type="caution">
    <text evidence="2">The sequence shown here is derived from an EMBL/GenBank/DDBJ whole genome shotgun (WGS) entry which is preliminary data.</text>
</comment>
<feature type="transmembrane region" description="Helical" evidence="1">
    <location>
        <begin position="183"/>
        <end position="204"/>
    </location>
</feature>
<gene>
    <name evidence="2" type="ORF">JX265_012638</name>
</gene>
<protein>
    <submittedName>
        <fullName evidence="2">Uncharacterized protein</fullName>
    </submittedName>
</protein>
<dbReference type="Proteomes" id="UP000829685">
    <property type="component" value="Unassembled WGS sequence"/>
</dbReference>
<dbReference type="AlphaFoldDB" id="A0A9P9WA14"/>
<feature type="transmembrane region" description="Helical" evidence="1">
    <location>
        <begin position="149"/>
        <end position="171"/>
    </location>
</feature>
<evidence type="ECO:0000256" key="1">
    <source>
        <dbReference type="SAM" id="Phobius"/>
    </source>
</evidence>
<dbReference type="EMBL" id="JAFIMR010000056">
    <property type="protein sequence ID" value="KAI1853807.1"/>
    <property type="molecule type" value="Genomic_DNA"/>
</dbReference>
<organism evidence="2 3">
    <name type="scientific">Neoarthrinium moseri</name>
    <dbReference type="NCBI Taxonomy" id="1658444"/>
    <lineage>
        <taxon>Eukaryota</taxon>
        <taxon>Fungi</taxon>
        <taxon>Dikarya</taxon>
        <taxon>Ascomycota</taxon>
        <taxon>Pezizomycotina</taxon>
        <taxon>Sordariomycetes</taxon>
        <taxon>Xylariomycetidae</taxon>
        <taxon>Amphisphaeriales</taxon>
        <taxon>Apiosporaceae</taxon>
        <taxon>Neoarthrinium</taxon>
    </lineage>
</organism>
<name>A0A9P9WA14_9PEZI</name>
<evidence type="ECO:0000313" key="2">
    <source>
        <dbReference type="EMBL" id="KAI1853807.1"/>
    </source>
</evidence>
<sequence>MIGLEIAGAAGSFLHMSREAARIISGIRAASDEIACRKRHLKHLYKQIKILAREVRQCYVDAAWETIKSEMHHCKTMVKEFLYKYRSGSLSSSIRYGISRDRGISVIREVEGSMNRLLVEAQLAAILSNSLEYRKQETRRKRKNKSLKYTGIGALGGAVGGAVGGAMAGALLCRLNEGANKKFGLVTGIGGLIGALCGGIFGYLRAN</sequence>
<accession>A0A9P9WA14</accession>
<keyword evidence="1" id="KW-0472">Membrane</keyword>